<dbReference type="Proteomes" id="UP000601789">
    <property type="component" value="Unassembled WGS sequence"/>
</dbReference>
<name>A0ABS0SH22_9HYPH</name>
<evidence type="ECO:0000313" key="3">
    <source>
        <dbReference type="EMBL" id="MBI1622581.1"/>
    </source>
</evidence>
<dbReference type="EMBL" id="JADGMQ010000019">
    <property type="protein sequence ID" value="MBI1622581.1"/>
    <property type="molecule type" value="Genomic_DNA"/>
</dbReference>
<keyword evidence="4" id="KW-1185">Reference proteome</keyword>
<dbReference type="InterPro" id="IPR002525">
    <property type="entry name" value="Transp_IS110-like_N"/>
</dbReference>
<accession>A0ABS0SH22</accession>
<feature type="domain" description="Transposase IS110-like N-terminal" evidence="1">
    <location>
        <begin position="16"/>
        <end position="154"/>
    </location>
</feature>
<organism evidence="3 4">
    <name type="scientific">Aquamicrobium zhengzhouense</name>
    <dbReference type="NCBI Taxonomy" id="2781738"/>
    <lineage>
        <taxon>Bacteria</taxon>
        <taxon>Pseudomonadati</taxon>
        <taxon>Pseudomonadota</taxon>
        <taxon>Alphaproteobacteria</taxon>
        <taxon>Hyphomicrobiales</taxon>
        <taxon>Phyllobacteriaceae</taxon>
        <taxon>Aquamicrobium</taxon>
    </lineage>
</organism>
<evidence type="ECO:0000313" key="4">
    <source>
        <dbReference type="Proteomes" id="UP000601789"/>
    </source>
</evidence>
<dbReference type="InterPro" id="IPR047650">
    <property type="entry name" value="Transpos_IS110"/>
</dbReference>
<dbReference type="Pfam" id="PF01548">
    <property type="entry name" value="DEDD_Tnp_IS110"/>
    <property type="match status" value="1"/>
</dbReference>
<proteinExistence type="predicted"/>
<evidence type="ECO:0000259" key="1">
    <source>
        <dbReference type="Pfam" id="PF01548"/>
    </source>
</evidence>
<feature type="domain" description="Transposase IS116/IS110/IS902 C-terminal" evidence="2">
    <location>
        <begin position="217"/>
        <end position="295"/>
    </location>
</feature>
<protein>
    <submittedName>
        <fullName evidence="3">IS110 family transposase</fullName>
    </submittedName>
</protein>
<comment type="caution">
    <text evidence="3">The sequence shown here is derived from an EMBL/GenBank/DDBJ whole genome shotgun (WGS) entry which is preliminary data.</text>
</comment>
<dbReference type="InterPro" id="IPR003346">
    <property type="entry name" value="Transposase_20"/>
</dbReference>
<dbReference type="NCBIfam" id="NF033542">
    <property type="entry name" value="transpos_IS110"/>
    <property type="match status" value="1"/>
</dbReference>
<dbReference type="PANTHER" id="PTHR33055:SF3">
    <property type="entry name" value="PUTATIVE TRANSPOSASE FOR IS117-RELATED"/>
    <property type="match status" value="1"/>
</dbReference>
<dbReference type="PANTHER" id="PTHR33055">
    <property type="entry name" value="TRANSPOSASE FOR INSERTION SEQUENCE ELEMENT IS1111A"/>
    <property type="match status" value="1"/>
</dbReference>
<sequence>MKGQLKEEVTLFELLAIDLGKASFHLHSISPDGTILSRKVSRSKLAETVGAIAPKTVAMEACASAHHWRRQFKDDGREVLLINPRFVKPFVRGSKNDAVDAAAIYEAATRPTMRFVPVKSTAQQDLQSLHRIRERLIVQRTSLINHARGLLAEYGVVLPQGPWRFAAQAPLAVQNAALSDLGRELFLELLDQLTDVNGRVAKLARKISEICREREDCRRLSELPGVGPIIATALVASVEDGSHFKSGRELAAWIGLVPRQYTTGGKPRLGGIGRRANHYLRRQMIHGARAVISRLASHDDRRSQWLKELVARRGFNKAIVALANKTARIAWALLTRQERYSAQ</sequence>
<dbReference type="Pfam" id="PF02371">
    <property type="entry name" value="Transposase_20"/>
    <property type="match status" value="1"/>
</dbReference>
<evidence type="ECO:0000259" key="2">
    <source>
        <dbReference type="Pfam" id="PF02371"/>
    </source>
</evidence>
<gene>
    <name evidence="3" type="ORF">IOD40_18145</name>
</gene>
<reference evidence="3 4" key="1">
    <citation type="submission" date="2020-10" db="EMBL/GenBank/DDBJ databases">
        <title>Aquamicrobium zhengzhouensis sp. nov., a exopolysaccharide producing bacterium isolated from farmland soil.</title>
        <authorList>
            <person name="Wang X."/>
        </authorList>
    </citation>
    <scope>NUCLEOTIDE SEQUENCE [LARGE SCALE GENOMIC DNA]</scope>
    <source>
        <strain evidence="4">cd-1</strain>
    </source>
</reference>